<dbReference type="STRING" id="504797.SAMN05421678_12634"/>
<dbReference type="OrthoDB" id="8960859at2"/>
<dbReference type="RefSeq" id="WP_139239245.1">
    <property type="nucleotide sequence ID" value="NZ_FOOI01000026.1"/>
</dbReference>
<protein>
    <submittedName>
        <fullName evidence="2">Uncharacterized protein</fullName>
    </submittedName>
</protein>
<name>A0A1I3BTI5_9ACTN</name>
<keyword evidence="4" id="KW-1185">Reference proteome</keyword>
<reference evidence="1 4" key="2">
    <citation type="submission" date="2020-07" db="EMBL/GenBank/DDBJ databases">
        <title>Sequencing the genomes of 1000 actinobacteria strains.</title>
        <authorList>
            <person name="Klenk H.-P."/>
        </authorList>
    </citation>
    <scope>NUCLEOTIDE SEQUENCE [LARGE SCALE GENOMIC DNA]</scope>
    <source>
        <strain evidence="1 4">DSM 45117</strain>
    </source>
</reference>
<evidence type="ECO:0000313" key="2">
    <source>
        <dbReference type="EMBL" id="SFH65061.1"/>
    </source>
</evidence>
<proteinExistence type="predicted"/>
<accession>A0A1I3BTI5</accession>
<dbReference type="AlphaFoldDB" id="A0A1I3BTI5"/>
<evidence type="ECO:0000313" key="4">
    <source>
        <dbReference type="Proteomes" id="UP000533017"/>
    </source>
</evidence>
<organism evidence="2 3">
    <name type="scientific">Actinopolymorpha cephalotaxi</name>
    <dbReference type="NCBI Taxonomy" id="504797"/>
    <lineage>
        <taxon>Bacteria</taxon>
        <taxon>Bacillati</taxon>
        <taxon>Actinomycetota</taxon>
        <taxon>Actinomycetes</taxon>
        <taxon>Propionibacteriales</taxon>
        <taxon>Actinopolymorphaceae</taxon>
        <taxon>Actinopolymorpha</taxon>
    </lineage>
</organism>
<dbReference type="EMBL" id="FOOI01000026">
    <property type="protein sequence ID" value="SFH65061.1"/>
    <property type="molecule type" value="Genomic_DNA"/>
</dbReference>
<dbReference type="Proteomes" id="UP000533017">
    <property type="component" value="Unassembled WGS sequence"/>
</dbReference>
<dbReference type="EMBL" id="JACBZA010000001">
    <property type="protein sequence ID" value="NYH83755.1"/>
    <property type="molecule type" value="Genomic_DNA"/>
</dbReference>
<gene>
    <name evidence="1" type="ORF">FHR37_002606</name>
    <name evidence="2" type="ORF">SAMN05421678_12634</name>
</gene>
<dbReference type="Proteomes" id="UP000199052">
    <property type="component" value="Unassembled WGS sequence"/>
</dbReference>
<evidence type="ECO:0000313" key="1">
    <source>
        <dbReference type="EMBL" id="NYH83755.1"/>
    </source>
</evidence>
<sequence length="255" mass="26222">MARIDIPLSVNVQHALDLPPCAKLRIPQGKPLTLTLPTGGSMQAITDLSKGIPSDCATSMNIMVQVAPLLAAIDCPLKILGVIGPLMEVIGALTSGDLLGAGKAMEKLTPAVEKLAPCLGLVIPGGSMVPFVKDLLCLVRASLNCVLTNLRSVQELLNGRQALLSVSTSDAELEVANCTKDNADAQLAAIGQAIDPIAAVLGLMAPLFEIAQLEPIKLEVAGMSSDDLETLNTTVTVLEAAVTAIDDITGGICAG</sequence>
<reference evidence="2 3" key="1">
    <citation type="submission" date="2016-10" db="EMBL/GenBank/DDBJ databases">
        <authorList>
            <person name="de Groot N.N."/>
        </authorList>
    </citation>
    <scope>NUCLEOTIDE SEQUENCE [LARGE SCALE GENOMIC DNA]</scope>
    <source>
        <strain evidence="2 3">CPCC 202808</strain>
    </source>
</reference>
<evidence type="ECO:0000313" key="3">
    <source>
        <dbReference type="Proteomes" id="UP000199052"/>
    </source>
</evidence>